<keyword evidence="1" id="KW-1133">Transmembrane helix</keyword>
<name>A0A7S3IEQ3_9SPIT</name>
<keyword evidence="1" id="KW-0472">Membrane</keyword>
<organism evidence="2">
    <name type="scientific">Strombidium inclinatum</name>
    <dbReference type="NCBI Taxonomy" id="197538"/>
    <lineage>
        <taxon>Eukaryota</taxon>
        <taxon>Sar</taxon>
        <taxon>Alveolata</taxon>
        <taxon>Ciliophora</taxon>
        <taxon>Intramacronucleata</taxon>
        <taxon>Spirotrichea</taxon>
        <taxon>Oligotrichia</taxon>
        <taxon>Strombidiidae</taxon>
        <taxon>Strombidium</taxon>
    </lineage>
</organism>
<accession>A0A7S3IEQ3</accession>
<reference evidence="2" key="1">
    <citation type="submission" date="2021-01" db="EMBL/GenBank/DDBJ databases">
        <authorList>
            <person name="Corre E."/>
            <person name="Pelletier E."/>
            <person name="Niang G."/>
            <person name="Scheremetjew M."/>
            <person name="Finn R."/>
            <person name="Kale V."/>
            <person name="Holt S."/>
            <person name="Cochrane G."/>
            <person name="Meng A."/>
            <person name="Brown T."/>
            <person name="Cohen L."/>
        </authorList>
    </citation>
    <scope>NUCLEOTIDE SEQUENCE</scope>
    <source>
        <strain evidence="2">S3</strain>
    </source>
</reference>
<protein>
    <submittedName>
        <fullName evidence="2">Uncharacterized protein</fullName>
    </submittedName>
</protein>
<sequence length="177" mass="20141">MRMSRYHRFRLHLLPIVVLLLESSICFGSKLLLFMELAAIVLHILDRCCLGLLTQVLLLLLIKFLHLFLGELLQLQAGLLSGRPGEVIQQFNIVVRLRHRILNLASRCCIGVQDTHNSHVFIFALCIVVVRRGRILDGTTVFGNVSSSPLSSAIFLADQGLLHRLVERRLYFVFLRT</sequence>
<keyword evidence="1" id="KW-0812">Transmembrane</keyword>
<gene>
    <name evidence="2" type="ORF">SINC0208_LOCUS2170</name>
</gene>
<feature type="transmembrane region" description="Helical" evidence="1">
    <location>
        <begin position="52"/>
        <end position="73"/>
    </location>
</feature>
<dbReference type="EMBL" id="HBIH01005128">
    <property type="protein sequence ID" value="CAE0321589.1"/>
    <property type="molecule type" value="Transcribed_RNA"/>
</dbReference>
<evidence type="ECO:0000256" key="1">
    <source>
        <dbReference type="SAM" id="Phobius"/>
    </source>
</evidence>
<evidence type="ECO:0000313" key="2">
    <source>
        <dbReference type="EMBL" id="CAE0321589.1"/>
    </source>
</evidence>
<dbReference type="AlphaFoldDB" id="A0A7S3IEQ3"/>
<proteinExistence type="predicted"/>